<comment type="caution">
    <text evidence="2">The sequence shown here is derived from an EMBL/GenBank/DDBJ whole genome shotgun (WGS) entry which is preliminary data.</text>
</comment>
<accession>A0A225UIK4</accession>
<feature type="compositionally biased region" description="Basic and acidic residues" evidence="1">
    <location>
        <begin position="9"/>
        <end position="24"/>
    </location>
</feature>
<proteinExistence type="predicted"/>
<feature type="region of interest" description="Disordered" evidence="1">
    <location>
        <begin position="1"/>
        <end position="42"/>
    </location>
</feature>
<evidence type="ECO:0000256" key="1">
    <source>
        <dbReference type="SAM" id="MobiDB-lite"/>
    </source>
</evidence>
<protein>
    <recommendedName>
        <fullName evidence="4">Eukaryotic/viral aspartic protease</fullName>
    </recommendedName>
</protein>
<name>A0A225UIK4_9STRA</name>
<dbReference type="Proteomes" id="UP000198211">
    <property type="component" value="Unassembled WGS sequence"/>
</dbReference>
<dbReference type="AlphaFoldDB" id="A0A225UIK4"/>
<sequence>MTEYSGQRDSIHSRFAHDDSKIRDPPGASGEGDRGVETNTLHSPRHRTASLLILRSPGRIVGFGEFDYLEGDLIEEWYGQIRELSKADNRNPTPRLEFTTHLPLGNIKLFSGFRNKREKSMQWLRSFIYEMKGTNTPPNDWCMMFELSLQDGALHW</sequence>
<organism evidence="2 3">
    <name type="scientific">Phytophthora megakarya</name>
    <dbReference type="NCBI Taxonomy" id="4795"/>
    <lineage>
        <taxon>Eukaryota</taxon>
        <taxon>Sar</taxon>
        <taxon>Stramenopiles</taxon>
        <taxon>Oomycota</taxon>
        <taxon>Peronosporomycetes</taxon>
        <taxon>Peronosporales</taxon>
        <taxon>Peronosporaceae</taxon>
        <taxon>Phytophthora</taxon>
    </lineage>
</organism>
<gene>
    <name evidence="2" type="ORF">PHMEG_00037906</name>
</gene>
<evidence type="ECO:0008006" key="4">
    <source>
        <dbReference type="Google" id="ProtNLM"/>
    </source>
</evidence>
<evidence type="ECO:0000313" key="3">
    <source>
        <dbReference type="Proteomes" id="UP000198211"/>
    </source>
</evidence>
<evidence type="ECO:0000313" key="2">
    <source>
        <dbReference type="EMBL" id="OWY92892.1"/>
    </source>
</evidence>
<dbReference type="EMBL" id="NBNE01017108">
    <property type="protein sequence ID" value="OWY92892.1"/>
    <property type="molecule type" value="Genomic_DNA"/>
</dbReference>
<keyword evidence="3" id="KW-1185">Reference proteome</keyword>
<reference evidence="3" key="1">
    <citation type="submission" date="2017-03" db="EMBL/GenBank/DDBJ databases">
        <title>Phytopthora megakarya and P. palmivora, two closely related causual agents of cacao black pod achieved similar genome size and gene model numbers by different mechanisms.</title>
        <authorList>
            <person name="Ali S."/>
            <person name="Shao J."/>
            <person name="Larry D.J."/>
            <person name="Kronmiller B."/>
            <person name="Shen D."/>
            <person name="Strem M.D."/>
            <person name="Melnick R.L."/>
            <person name="Guiltinan M.J."/>
            <person name="Tyler B.M."/>
            <person name="Meinhardt L.W."/>
            <person name="Bailey B.A."/>
        </authorList>
    </citation>
    <scope>NUCLEOTIDE SEQUENCE [LARGE SCALE GENOMIC DNA]</scope>
    <source>
        <strain evidence="3">zdho120</strain>
    </source>
</reference>